<accession>A0A140KN04</accession>
<protein>
    <submittedName>
        <fullName evidence="2">Related to Retrovirus-related POL polyprotein</fullName>
    </submittedName>
</protein>
<organism evidence="2">
    <name type="scientific">Sporisorium scitamineum</name>
    <dbReference type="NCBI Taxonomy" id="49012"/>
    <lineage>
        <taxon>Eukaryota</taxon>
        <taxon>Fungi</taxon>
        <taxon>Dikarya</taxon>
        <taxon>Basidiomycota</taxon>
        <taxon>Ustilaginomycotina</taxon>
        <taxon>Ustilaginomycetes</taxon>
        <taxon>Ustilaginales</taxon>
        <taxon>Ustilaginaceae</taxon>
        <taxon>Sporisorium</taxon>
    </lineage>
</organism>
<dbReference type="EMBL" id="LK056669">
    <property type="protein sequence ID" value="CDR87730.1"/>
    <property type="molecule type" value="Genomic_DNA"/>
</dbReference>
<dbReference type="SUPFAM" id="SSF56219">
    <property type="entry name" value="DNase I-like"/>
    <property type="match status" value="1"/>
</dbReference>
<dbReference type="InterPro" id="IPR036691">
    <property type="entry name" value="Endo/exonu/phosph_ase_sf"/>
</dbReference>
<reference evidence="2" key="1">
    <citation type="submission" date="2014-06" db="EMBL/GenBank/DDBJ databases">
        <authorList>
            <person name="Ju J."/>
            <person name="Zhang J."/>
        </authorList>
    </citation>
    <scope>NUCLEOTIDE SEQUENCE</scope>
    <source>
        <strain evidence="2">SscI8</strain>
    </source>
</reference>
<proteinExistence type="predicted"/>
<dbReference type="OrthoDB" id="2555219at2759"/>
<name>A0A140KN04_9BASI</name>
<feature type="compositionally biased region" description="Basic and acidic residues" evidence="1">
    <location>
        <begin position="550"/>
        <end position="561"/>
    </location>
</feature>
<sequence>MSDCTRNACPSAAQATGGNSTRSSNDNTSGNATDAFVKPDQNNITPIITGRHVWAARHATSGPPSTPIPPLVPYEDLPFPKSDCAQLPRTVRWQFVGRFNLNREEQIACITNPNLTVTFPRGVGRGHFVDIKTDVAHLPTLSEVPLVFNGTGLQRHLIGSILPKTTMVVEVTGFSTTVDLTTTACLITHSLQPFAQVHDIWMQQISFPDDPEPQDFNRLTILVSTAAKGPEGGVDPADVHAIPGFIKINSKDCELSYVRLDWCTTCGSSSQLFHGFDNCPRRCCYRCGVIGHSALLCTADLSSSQADDAIVTEQAAEEARDRITALHNPATDLGKAQIVFLQEMQLAAPSSLPHLNPLLRLHPFANRGHQAVLGSDTGILIRNTTWEIEESSLSEYFTYARVHIPDSEPALGTNVRVLHLWSIHAPPIDADRTAFWNADVPGISRLDAAAAQPNSVAIVGSDWNAVGSPILDEFPRSNSSRLLPLGQLAHAGLVDSFCTLHPTGIAYTRHNVVRGEMTAARRIDSVWVSQPRPTPPVHDDSAKPLRPQRRLGEHQGIRFPF</sequence>
<dbReference type="Gene3D" id="3.60.10.10">
    <property type="entry name" value="Endonuclease/exonuclease/phosphatase"/>
    <property type="match status" value="1"/>
</dbReference>
<dbReference type="AlphaFoldDB" id="A0A140KN04"/>
<gene>
    <name evidence="2" type="ORF">SPSC_03495</name>
</gene>
<evidence type="ECO:0000256" key="1">
    <source>
        <dbReference type="SAM" id="MobiDB-lite"/>
    </source>
</evidence>
<evidence type="ECO:0000313" key="2">
    <source>
        <dbReference type="EMBL" id="CDR87730.1"/>
    </source>
</evidence>
<feature type="compositionally biased region" description="Polar residues" evidence="1">
    <location>
        <begin position="13"/>
        <end position="32"/>
    </location>
</feature>
<feature type="region of interest" description="Disordered" evidence="1">
    <location>
        <begin position="1"/>
        <end position="42"/>
    </location>
</feature>
<feature type="region of interest" description="Disordered" evidence="1">
    <location>
        <begin position="529"/>
        <end position="561"/>
    </location>
</feature>